<dbReference type="AlphaFoldDB" id="A0AAV6VXZ5"/>
<dbReference type="Proteomes" id="UP000827092">
    <property type="component" value="Unassembled WGS sequence"/>
</dbReference>
<sequence>MPRSLKRGTCTGTGMAFLTDTWGDRTTATVELKHLLTAFLPIRRSPRAESEDLHNATGKPRFSRTDTFKLLQDTVKLKHLVTAIKLPSHQKPKSRERRIFITHPLKYGANPEQDKTDRCCVKLFS</sequence>
<evidence type="ECO:0000313" key="2">
    <source>
        <dbReference type="Proteomes" id="UP000827092"/>
    </source>
</evidence>
<gene>
    <name evidence="1" type="ORF">JTE90_022235</name>
</gene>
<keyword evidence="2" id="KW-1185">Reference proteome</keyword>
<dbReference type="EMBL" id="JAFNEN010000014">
    <property type="protein sequence ID" value="KAG8200613.1"/>
    <property type="molecule type" value="Genomic_DNA"/>
</dbReference>
<proteinExistence type="predicted"/>
<organism evidence="1 2">
    <name type="scientific">Oedothorax gibbosus</name>
    <dbReference type="NCBI Taxonomy" id="931172"/>
    <lineage>
        <taxon>Eukaryota</taxon>
        <taxon>Metazoa</taxon>
        <taxon>Ecdysozoa</taxon>
        <taxon>Arthropoda</taxon>
        <taxon>Chelicerata</taxon>
        <taxon>Arachnida</taxon>
        <taxon>Araneae</taxon>
        <taxon>Araneomorphae</taxon>
        <taxon>Entelegynae</taxon>
        <taxon>Araneoidea</taxon>
        <taxon>Linyphiidae</taxon>
        <taxon>Erigoninae</taxon>
        <taxon>Oedothorax</taxon>
    </lineage>
</organism>
<accession>A0AAV6VXZ5</accession>
<name>A0AAV6VXZ5_9ARAC</name>
<comment type="caution">
    <text evidence="1">The sequence shown here is derived from an EMBL/GenBank/DDBJ whole genome shotgun (WGS) entry which is preliminary data.</text>
</comment>
<protein>
    <submittedName>
        <fullName evidence="1">Uncharacterized protein</fullName>
    </submittedName>
</protein>
<evidence type="ECO:0000313" key="1">
    <source>
        <dbReference type="EMBL" id="KAG8200613.1"/>
    </source>
</evidence>
<reference evidence="1 2" key="1">
    <citation type="journal article" date="2022" name="Nat. Ecol. Evol.">
        <title>A masculinizing supergene underlies an exaggerated male reproductive morph in a spider.</title>
        <authorList>
            <person name="Hendrickx F."/>
            <person name="De Corte Z."/>
            <person name="Sonet G."/>
            <person name="Van Belleghem S.M."/>
            <person name="Kostlbacher S."/>
            <person name="Vangestel C."/>
        </authorList>
    </citation>
    <scope>NUCLEOTIDE SEQUENCE [LARGE SCALE GENOMIC DNA]</scope>
    <source>
        <strain evidence="1">W744_W776</strain>
    </source>
</reference>